<dbReference type="Pfam" id="PF02575">
    <property type="entry name" value="YbaB_DNA_bd"/>
    <property type="match status" value="1"/>
</dbReference>
<dbReference type="InterPro" id="IPR004401">
    <property type="entry name" value="YbaB/EbfC"/>
</dbReference>
<comment type="caution">
    <text evidence="1">The sequence shown here is derived from an EMBL/GenBank/DDBJ whole genome shotgun (WGS) entry which is preliminary data.</text>
</comment>
<dbReference type="SUPFAM" id="SSF82607">
    <property type="entry name" value="YbaB-like"/>
    <property type="match status" value="1"/>
</dbReference>
<dbReference type="RefSeq" id="WP_380623248.1">
    <property type="nucleotide sequence ID" value="NZ_JBHSDK010000024.1"/>
</dbReference>
<protein>
    <submittedName>
        <fullName evidence="1">YbaB/EbfC family nucleoid-associated protein</fullName>
    </submittedName>
</protein>
<evidence type="ECO:0000313" key="2">
    <source>
        <dbReference type="Proteomes" id="UP001595823"/>
    </source>
</evidence>
<reference evidence="2" key="1">
    <citation type="journal article" date="2019" name="Int. J. Syst. Evol. Microbiol.">
        <title>The Global Catalogue of Microorganisms (GCM) 10K type strain sequencing project: providing services to taxonomists for standard genome sequencing and annotation.</title>
        <authorList>
            <consortium name="The Broad Institute Genomics Platform"/>
            <consortium name="The Broad Institute Genome Sequencing Center for Infectious Disease"/>
            <person name="Wu L."/>
            <person name="Ma J."/>
        </authorList>
    </citation>
    <scope>NUCLEOTIDE SEQUENCE [LARGE SCALE GENOMIC DNA]</scope>
    <source>
        <strain evidence="2">IBRC-M 10908</strain>
    </source>
</reference>
<keyword evidence="2" id="KW-1185">Reference proteome</keyword>
<dbReference type="Gene3D" id="3.30.1310.10">
    <property type="entry name" value="Nucleoid-associated protein YbaB-like domain"/>
    <property type="match status" value="1"/>
</dbReference>
<accession>A0ABV8U191</accession>
<organism evidence="1 2">
    <name type="scientific">Salininema proteolyticum</name>
    <dbReference type="NCBI Taxonomy" id="1607685"/>
    <lineage>
        <taxon>Bacteria</taxon>
        <taxon>Bacillati</taxon>
        <taxon>Actinomycetota</taxon>
        <taxon>Actinomycetes</taxon>
        <taxon>Glycomycetales</taxon>
        <taxon>Glycomycetaceae</taxon>
        <taxon>Salininema</taxon>
    </lineage>
</organism>
<proteinExistence type="predicted"/>
<dbReference type="EMBL" id="JBHSDK010000024">
    <property type="protein sequence ID" value="MFC4336871.1"/>
    <property type="molecule type" value="Genomic_DNA"/>
</dbReference>
<dbReference type="InterPro" id="IPR036894">
    <property type="entry name" value="YbaB-like_sf"/>
</dbReference>
<gene>
    <name evidence="1" type="ORF">ACFPET_16845</name>
</gene>
<name>A0ABV8U191_9ACTN</name>
<sequence length="127" mass="14056">MSDNIDRPSPEEAMRKLEEIHQAAESTLAAFEEFDAEMAEAAVEAVSEDGMVRVRLDSEGSIEAIDIQDGALRRRGALADTIRQVIDEAKAKYALKVTDMAQRLQGGIDIAGMVERQIPSDLRNRLR</sequence>
<evidence type="ECO:0000313" key="1">
    <source>
        <dbReference type="EMBL" id="MFC4336871.1"/>
    </source>
</evidence>
<dbReference type="Proteomes" id="UP001595823">
    <property type="component" value="Unassembled WGS sequence"/>
</dbReference>